<reference evidence="4" key="1">
    <citation type="journal article" date="2022" name="Int. J. Mol. Sci.">
        <title>Draft Genome of Tanacetum Coccineum: Genomic Comparison of Closely Related Tanacetum-Family Plants.</title>
        <authorList>
            <person name="Yamashiro T."/>
            <person name="Shiraishi A."/>
            <person name="Nakayama K."/>
            <person name="Satake H."/>
        </authorList>
    </citation>
    <scope>NUCLEOTIDE SEQUENCE</scope>
</reference>
<name>A0ABQ5GF25_9ASTR</name>
<dbReference type="GO" id="GO:0003964">
    <property type="term" value="F:RNA-directed DNA polymerase activity"/>
    <property type="evidence" value="ECO:0007669"/>
    <property type="project" value="UniProtKB-KW"/>
</dbReference>
<keyword evidence="4" id="KW-0548">Nucleotidyltransferase</keyword>
<reference evidence="4" key="2">
    <citation type="submission" date="2022-01" db="EMBL/GenBank/DDBJ databases">
        <authorList>
            <person name="Yamashiro T."/>
            <person name="Shiraishi A."/>
            <person name="Satake H."/>
            <person name="Nakayama K."/>
        </authorList>
    </citation>
    <scope>NUCLEOTIDE SEQUENCE</scope>
</reference>
<dbReference type="InterPro" id="IPR043502">
    <property type="entry name" value="DNA/RNA_pol_sf"/>
</dbReference>
<keyword evidence="5" id="KW-1185">Reference proteome</keyword>
<dbReference type="InterPro" id="IPR050951">
    <property type="entry name" value="Retrovirus_Pol_polyprotein"/>
</dbReference>
<dbReference type="InterPro" id="IPR041577">
    <property type="entry name" value="RT_RNaseH_2"/>
</dbReference>
<feature type="region of interest" description="Disordered" evidence="2">
    <location>
        <begin position="1"/>
        <end position="35"/>
    </location>
</feature>
<evidence type="ECO:0000313" key="5">
    <source>
        <dbReference type="Proteomes" id="UP001151760"/>
    </source>
</evidence>
<dbReference type="Proteomes" id="UP001151760">
    <property type="component" value="Unassembled WGS sequence"/>
</dbReference>
<keyword evidence="1" id="KW-0511">Multifunctional enzyme</keyword>
<dbReference type="Pfam" id="PF17919">
    <property type="entry name" value="RT_RNaseH_2"/>
    <property type="match status" value="1"/>
</dbReference>
<evidence type="ECO:0000256" key="1">
    <source>
        <dbReference type="ARBA" id="ARBA00023268"/>
    </source>
</evidence>
<organism evidence="4 5">
    <name type="scientific">Tanacetum coccineum</name>
    <dbReference type="NCBI Taxonomy" id="301880"/>
    <lineage>
        <taxon>Eukaryota</taxon>
        <taxon>Viridiplantae</taxon>
        <taxon>Streptophyta</taxon>
        <taxon>Embryophyta</taxon>
        <taxon>Tracheophyta</taxon>
        <taxon>Spermatophyta</taxon>
        <taxon>Magnoliopsida</taxon>
        <taxon>eudicotyledons</taxon>
        <taxon>Gunneridae</taxon>
        <taxon>Pentapetalae</taxon>
        <taxon>asterids</taxon>
        <taxon>campanulids</taxon>
        <taxon>Asterales</taxon>
        <taxon>Asteraceae</taxon>
        <taxon>Asteroideae</taxon>
        <taxon>Anthemideae</taxon>
        <taxon>Anthemidinae</taxon>
        <taxon>Tanacetum</taxon>
    </lineage>
</organism>
<evidence type="ECO:0000256" key="2">
    <source>
        <dbReference type="SAM" id="MobiDB-lite"/>
    </source>
</evidence>
<proteinExistence type="predicted"/>
<protein>
    <submittedName>
        <fullName evidence="4">Reverse transcriptase domain-containing protein</fullName>
    </submittedName>
</protein>
<comment type="caution">
    <text evidence="4">The sequence shown here is derived from an EMBL/GenBank/DDBJ whole genome shotgun (WGS) entry which is preliminary data.</text>
</comment>
<accession>A0ABQ5GF25</accession>
<dbReference type="Gene3D" id="3.30.70.270">
    <property type="match status" value="1"/>
</dbReference>
<gene>
    <name evidence="4" type="ORF">Tco_1033101</name>
</gene>
<feature type="domain" description="Reverse transcriptase/retrotransposon-derived protein RNase H-like" evidence="3">
    <location>
        <begin position="180"/>
        <end position="224"/>
    </location>
</feature>
<keyword evidence="4" id="KW-0808">Transferase</keyword>
<dbReference type="PANTHER" id="PTHR37984:SF5">
    <property type="entry name" value="PROTEIN NYNRIN-LIKE"/>
    <property type="match status" value="1"/>
</dbReference>
<sequence>MRSGLKYKPPANPLKKNEDSNKEQNKHKNGELVTGMKSENQKYKERVGIDKALADLEASISLMPNSMFVRLELVLDMEEDFRIPIILGRPFLATAHAIIDEKCHFMVMEGKVLGHKISSAGIEVDKAKLNVAKLPYPTNIKGIRSFLGHVRFYRRFIKDFSKIARPMTQLLMKDTKFVFSDDCIQAFNVLKKKLTTTPVIIAPNWNLDFKLMCDASDYVVGEVLG</sequence>
<dbReference type="SUPFAM" id="SSF56672">
    <property type="entry name" value="DNA/RNA polymerases"/>
    <property type="match status" value="1"/>
</dbReference>
<dbReference type="EMBL" id="BQNB010018386">
    <property type="protein sequence ID" value="GJT73815.1"/>
    <property type="molecule type" value="Genomic_DNA"/>
</dbReference>
<feature type="compositionally biased region" description="Basic and acidic residues" evidence="2">
    <location>
        <begin position="15"/>
        <end position="30"/>
    </location>
</feature>
<evidence type="ECO:0000313" key="4">
    <source>
        <dbReference type="EMBL" id="GJT73815.1"/>
    </source>
</evidence>
<keyword evidence="4" id="KW-0695">RNA-directed DNA polymerase</keyword>
<evidence type="ECO:0000259" key="3">
    <source>
        <dbReference type="Pfam" id="PF17919"/>
    </source>
</evidence>
<dbReference type="PANTHER" id="PTHR37984">
    <property type="entry name" value="PROTEIN CBG26694"/>
    <property type="match status" value="1"/>
</dbReference>
<dbReference type="InterPro" id="IPR043128">
    <property type="entry name" value="Rev_trsase/Diguanyl_cyclase"/>
</dbReference>